<protein>
    <submittedName>
        <fullName evidence="2">Uncharacterized protein</fullName>
    </submittedName>
</protein>
<feature type="compositionally biased region" description="Polar residues" evidence="1">
    <location>
        <begin position="20"/>
        <end position="45"/>
    </location>
</feature>
<reference evidence="2 3" key="1">
    <citation type="submission" date="2017-06" db="EMBL/GenBank/DDBJ databases">
        <title>Global population genomics of the pathogenic fungus Cryptococcus neoformans var. grubii.</title>
        <authorList>
            <person name="Cuomo C."/>
            <person name="Litvintseva A."/>
            <person name="Chen Y."/>
            <person name="Young S."/>
            <person name="Zeng Q."/>
            <person name="Chapman S."/>
            <person name="Gujja S."/>
            <person name="Saif S."/>
            <person name="Birren B."/>
        </authorList>
    </citation>
    <scope>NUCLEOTIDE SEQUENCE [LARGE SCALE GENOMIC DNA]</scope>
    <source>
        <strain evidence="2 3">Tu259-1</strain>
    </source>
</reference>
<dbReference type="Proteomes" id="UP000199727">
    <property type="component" value="Unassembled WGS sequence"/>
</dbReference>
<evidence type="ECO:0000256" key="1">
    <source>
        <dbReference type="SAM" id="MobiDB-lite"/>
    </source>
</evidence>
<dbReference type="EMBL" id="AMKT01000027">
    <property type="protein sequence ID" value="OXG25546.1"/>
    <property type="molecule type" value="Genomic_DNA"/>
</dbReference>
<dbReference type="AlphaFoldDB" id="A0A854QI90"/>
<evidence type="ECO:0000313" key="3">
    <source>
        <dbReference type="Proteomes" id="UP000199727"/>
    </source>
</evidence>
<evidence type="ECO:0000313" key="2">
    <source>
        <dbReference type="EMBL" id="OXG25546.1"/>
    </source>
</evidence>
<sequence>MGTSPNFRVAQVPAAWATGTEPSNLTSNQSDTANNHRQTASQNESSFWNMPIQRTSGMADSSKSVKDMYKDWLSGQEDDARIIFNERTGEVEQSQDEVIESAQRTDNVMSRAQRALALISTHVGQFSDESLKTDVATLSSLVDELSRDLVAERASGRTLEENQFRTTNAACRAHRLAEERAKVDSDPDLARSRNLWQTYKRFVPRSERSQTLRSDWEAFMDSGKDQTTESTFSSAIQKDFSAHHASMNSTFVGSETLPYTYYSPQSGPSSQSFASSFVPGPSSFYSKLQNFQSRIFRQ</sequence>
<comment type="caution">
    <text evidence="2">The sequence shown here is derived from an EMBL/GenBank/DDBJ whole genome shotgun (WGS) entry which is preliminary data.</text>
</comment>
<proteinExistence type="predicted"/>
<dbReference type="OrthoDB" id="2576447at2759"/>
<name>A0A854QI90_CRYNE</name>
<feature type="region of interest" description="Disordered" evidence="1">
    <location>
        <begin position="1"/>
        <end position="45"/>
    </location>
</feature>
<accession>A0A854QI90</accession>
<organism evidence="2 3">
    <name type="scientific">Cryptococcus neoformans Tu259-1</name>
    <dbReference type="NCBI Taxonomy" id="1230072"/>
    <lineage>
        <taxon>Eukaryota</taxon>
        <taxon>Fungi</taxon>
        <taxon>Dikarya</taxon>
        <taxon>Basidiomycota</taxon>
        <taxon>Agaricomycotina</taxon>
        <taxon>Tremellomycetes</taxon>
        <taxon>Tremellales</taxon>
        <taxon>Cryptococcaceae</taxon>
        <taxon>Cryptococcus</taxon>
        <taxon>Cryptococcus neoformans species complex</taxon>
    </lineage>
</organism>
<gene>
    <name evidence="2" type="ORF">C361_01505</name>
</gene>